<dbReference type="PIRSF" id="PIRSF030802">
    <property type="entry name" value="UCP030802"/>
    <property type="match status" value="1"/>
</dbReference>
<evidence type="ECO:0000313" key="3">
    <source>
        <dbReference type="Proteomes" id="UP000297900"/>
    </source>
</evidence>
<dbReference type="Proteomes" id="UP000297900">
    <property type="component" value="Unassembled WGS sequence"/>
</dbReference>
<keyword evidence="3" id="KW-1185">Reference proteome</keyword>
<dbReference type="SUPFAM" id="SSF56784">
    <property type="entry name" value="HAD-like"/>
    <property type="match status" value="1"/>
</dbReference>
<dbReference type="InterPro" id="IPR006380">
    <property type="entry name" value="SPP-like_dom"/>
</dbReference>
<dbReference type="GO" id="GO:0016787">
    <property type="term" value="F:hydrolase activity"/>
    <property type="evidence" value="ECO:0007669"/>
    <property type="project" value="UniProtKB-KW"/>
</dbReference>
<dbReference type="InterPro" id="IPR024197">
    <property type="entry name" value="TPP-like"/>
</dbReference>
<name>A0A4Y8LPJ1_9BACL</name>
<proteinExistence type="predicted"/>
<keyword evidence="2" id="KW-0378">Hydrolase</keyword>
<dbReference type="OrthoDB" id="1666512at2"/>
<reference evidence="2 3" key="1">
    <citation type="submission" date="2019-03" db="EMBL/GenBank/DDBJ databases">
        <title>Cohnella endophytica sp. nov., a novel endophytic bacterium isolated from bark of Sonneratia apetala.</title>
        <authorList>
            <person name="Tuo L."/>
        </authorList>
    </citation>
    <scope>NUCLEOTIDE SEQUENCE [LARGE SCALE GENOMIC DNA]</scope>
    <source>
        <strain evidence="2 3">CCTCC AB 208254</strain>
    </source>
</reference>
<feature type="domain" description="Sucrose phosphatase-like" evidence="1">
    <location>
        <begin position="2"/>
        <end position="218"/>
    </location>
</feature>
<accession>A0A4Y8LPJ1</accession>
<comment type="caution">
    <text evidence="2">The sequence shown here is derived from an EMBL/GenBank/DDBJ whole genome shotgun (WGS) entry which is preliminary data.</text>
</comment>
<protein>
    <submittedName>
        <fullName evidence="2">Hydrolase</fullName>
    </submittedName>
</protein>
<dbReference type="InterPro" id="IPR023214">
    <property type="entry name" value="HAD_sf"/>
</dbReference>
<dbReference type="InterPro" id="IPR036412">
    <property type="entry name" value="HAD-like_sf"/>
</dbReference>
<evidence type="ECO:0000313" key="2">
    <source>
        <dbReference type="EMBL" id="TFE22833.1"/>
    </source>
</evidence>
<gene>
    <name evidence="2" type="ORF">E2980_20305</name>
</gene>
<dbReference type="EMBL" id="SOMN01000039">
    <property type="protein sequence ID" value="TFE22833.1"/>
    <property type="molecule type" value="Genomic_DNA"/>
</dbReference>
<dbReference type="Gene3D" id="3.40.50.1000">
    <property type="entry name" value="HAD superfamily/HAD-like"/>
    <property type="match status" value="1"/>
</dbReference>
<dbReference type="RefSeq" id="WP_135154075.1">
    <property type="nucleotide sequence ID" value="NZ_SOMN01000039.1"/>
</dbReference>
<evidence type="ECO:0000259" key="1">
    <source>
        <dbReference type="Pfam" id="PF05116"/>
    </source>
</evidence>
<dbReference type="AlphaFoldDB" id="A0A4Y8LPJ1"/>
<dbReference type="Pfam" id="PF05116">
    <property type="entry name" value="S6PP"/>
    <property type="match status" value="1"/>
</dbReference>
<organism evidence="2 3">
    <name type="scientific">Cohnella luojiensis</name>
    <dbReference type="NCBI Taxonomy" id="652876"/>
    <lineage>
        <taxon>Bacteria</taxon>
        <taxon>Bacillati</taxon>
        <taxon>Bacillota</taxon>
        <taxon>Bacilli</taxon>
        <taxon>Bacillales</taxon>
        <taxon>Paenibacillaceae</taxon>
        <taxon>Cohnella</taxon>
    </lineage>
</organism>
<sequence length="268" mass="30508">MIFACDLDQTLIYSRNSMGLVDADDLVPVESNDGEYRSFMTRAAYSNLQYLSEQILFVPATTRIYEQYERIFGLREGIQSKYAIVSNGGKVLIDGRPDRVWEDQVRRTVRTNCAPSTEIKSKFDRLVAKDCIIKDAYCDDLFYSVIVKRDLLPPDLMPELESLLQGHGWNCSLQGRKIYLVPDHVTKGAAVRYVKELSGEQSVFAAGDSLLDESMLLVADEAMAPNHGELYRKYGSHDRIRFTERSGIRASEDILDVLMNRMEVRNVL</sequence>